<evidence type="ECO:0000313" key="2">
    <source>
        <dbReference type="Proteomes" id="UP000198558"/>
    </source>
</evidence>
<evidence type="ECO:0000313" key="1">
    <source>
        <dbReference type="EMBL" id="SET05417.1"/>
    </source>
</evidence>
<sequence length="143" mass="17440">MWLNRKRLASAVTIYLLHKRDYHIYLWQRYNGYYDFYYDCSWHWNDCIKINNNIKLCNIHAKTLAGLGSDYRQWFDISFDLYINDEFIRKYEASLSLNPSKSDFGCWEVKNVNPDKDKINKDIPQWAVYKIVVWVETTRNKYN</sequence>
<name>A0A1I0BGU0_9FIRM</name>
<keyword evidence="2" id="KW-1185">Reference proteome</keyword>
<dbReference type="AlphaFoldDB" id="A0A1I0BGU0"/>
<dbReference type="EMBL" id="FOIN01000001">
    <property type="protein sequence ID" value="SET05417.1"/>
    <property type="molecule type" value="Genomic_DNA"/>
</dbReference>
<accession>A0A1I0BGU0</accession>
<dbReference type="Proteomes" id="UP000198558">
    <property type="component" value="Unassembled WGS sequence"/>
</dbReference>
<gene>
    <name evidence="1" type="ORF">SAMN04489758_10197</name>
</gene>
<proteinExistence type="predicted"/>
<organism evidence="1 2">
    <name type="scientific">Thomasclavelia cocleata</name>
    <dbReference type="NCBI Taxonomy" id="69824"/>
    <lineage>
        <taxon>Bacteria</taxon>
        <taxon>Bacillati</taxon>
        <taxon>Bacillota</taxon>
        <taxon>Erysipelotrichia</taxon>
        <taxon>Erysipelotrichales</taxon>
        <taxon>Coprobacillaceae</taxon>
        <taxon>Thomasclavelia</taxon>
    </lineage>
</organism>
<reference evidence="2" key="1">
    <citation type="submission" date="2016-10" db="EMBL/GenBank/DDBJ databases">
        <authorList>
            <person name="Varghese N."/>
            <person name="Submissions S."/>
        </authorList>
    </citation>
    <scope>NUCLEOTIDE SEQUENCE [LARGE SCALE GENOMIC DNA]</scope>
    <source>
        <strain evidence="2">DSM 1551</strain>
    </source>
</reference>
<protein>
    <submittedName>
        <fullName evidence="1">Uncharacterized protein</fullName>
    </submittedName>
</protein>